<reference evidence="1" key="1">
    <citation type="submission" date="2010-08" db="EMBL/GenBank/DDBJ databases">
        <authorList>
            <person name="Muzny D."/>
            <person name="Qin X."/>
            <person name="Deng J."/>
            <person name="Jiang H."/>
            <person name="Liu Y."/>
            <person name="Qu J."/>
            <person name="Song X.-Z."/>
            <person name="Zhang L."/>
            <person name="Thornton R."/>
            <person name="Coyle M."/>
            <person name="Francisco L."/>
            <person name="Jackson L."/>
            <person name="Javaid M."/>
            <person name="Korchina V."/>
            <person name="Kovar C."/>
            <person name="Mata R."/>
            <person name="Mathew T."/>
            <person name="Ngo R."/>
            <person name="Nguyen L."/>
            <person name="Nguyen N."/>
            <person name="Okwuonu G."/>
            <person name="Ongeri F."/>
            <person name="Pham C."/>
            <person name="Simmons D."/>
            <person name="Wilczek-Boney K."/>
            <person name="Hale W."/>
            <person name="Jakkamsetti A."/>
            <person name="Pham P."/>
            <person name="Ruth R."/>
            <person name="San Lucas F."/>
            <person name="Warren J."/>
            <person name="Zhang J."/>
            <person name="Zhao Z."/>
            <person name="Zhou C."/>
            <person name="Zhu D."/>
            <person name="Lee S."/>
            <person name="Bess C."/>
            <person name="Blankenburg K."/>
            <person name="Forbes L."/>
            <person name="Fu Q."/>
            <person name="Gubbala S."/>
            <person name="Hirani K."/>
            <person name="Jayaseelan J.C."/>
            <person name="Lara F."/>
            <person name="Munidasa M."/>
            <person name="Palculict T."/>
            <person name="Patil S."/>
            <person name="Pu L.-L."/>
            <person name="Saada N."/>
            <person name="Tang L."/>
            <person name="Weissenberger G."/>
            <person name="Zhu Y."/>
            <person name="Hemphill L."/>
            <person name="Shang Y."/>
            <person name="Youmans B."/>
            <person name="Ayvaz T."/>
            <person name="Ross M."/>
            <person name="Santibanez J."/>
            <person name="Aqrawi P."/>
            <person name="Gross S."/>
            <person name="Joshi V."/>
            <person name="Fowler G."/>
            <person name="Nazareth L."/>
            <person name="Reid J."/>
            <person name="Worley K."/>
            <person name="Petrosino J."/>
            <person name="Highlander S."/>
            <person name="Gibbs R."/>
        </authorList>
    </citation>
    <scope>NUCLEOTIDE SEQUENCE [LARGE SCALE GENOMIC DNA]</scope>
    <source>
        <strain evidence="1">ATCC 35239</strain>
    </source>
</reference>
<keyword evidence="2" id="KW-1185">Reference proteome</keyword>
<evidence type="ECO:0000313" key="1">
    <source>
        <dbReference type="EMBL" id="EFM46542.1"/>
    </source>
</evidence>
<sequence length="84" mass="10035">MGANPGIFGEENQDPQIQIFAAAHLNPISQTWLPETPAEIRGYLWWRLDYIEPPPHFHRNFCHGYLKNWLWWFANHHSQQEPQN</sequence>
<dbReference type="STRING" id="871571.HMPREF0580_0797"/>
<protein>
    <submittedName>
        <fullName evidence="1">Uncharacterized protein</fullName>
    </submittedName>
</protein>
<gene>
    <name evidence="1" type="ORF">HMPREF0580_0797</name>
</gene>
<proteinExistence type="predicted"/>
<dbReference type="EMBL" id="AEET01000018">
    <property type="protein sequence ID" value="EFM46542.1"/>
    <property type="molecule type" value="Genomic_DNA"/>
</dbReference>
<dbReference type="HOGENOM" id="CLU_2523876_0_0_11"/>
<name>E0QPI2_9ACTO</name>
<organism evidence="1 2">
    <name type="scientific">Mobiluncus mulieris ATCC 35239</name>
    <dbReference type="NCBI Taxonomy" id="871571"/>
    <lineage>
        <taxon>Bacteria</taxon>
        <taxon>Bacillati</taxon>
        <taxon>Actinomycetota</taxon>
        <taxon>Actinomycetes</taxon>
        <taxon>Actinomycetales</taxon>
        <taxon>Actinomycetaceae</taxon>
        <taxon>Mobiluncus</taxon>
    </lineage>
</organism>
<comment type="caution">
    <text evidence="1">The sequence shown here is derived from an EMBL/GenBank/DDBJ whole genome shotgun (WGS) entry which is preliminary data.</text>
</comment>
<accession>E0QPI2</accession>
<evidence type="ECO:0000313" key="2">
    <source>
        <dbReference type="Proteomes" id="UP000003045"/>
    </source>
</evidence>
<dbReference type="AlphaFoldDB" id="E0QPI2"/>
<dbReference type="Proteomes" id="UP000003045">
    <property type="component" value="Unassembled WGS sequence"/>
</dbReference>